<dbReference type="SUPFAM" id="SSF63825">
    <property type="entry name" value="YWTD domain"/>
    <property type="match status" value="1"/>
</dbReference>
<proteinExistence type="predicted"/>
<dbReference type="AlphaFoldDB" id="A0A5B8V1S2"/>
<dbReference type="InterPro" id="IPR011042">
    <property type="entry name" value="6-blade_b-propeller_TolB-like"/>
</dbReference>
<feature type="signal peptide" evidence="1">
    <location>
        <begin position="1"/>
        <end position="18"/>
    </location>
</feature>
<dbReference type="EMBL" id="CP042436">
    <property type="protein sequence ID" value="QEC65477.1"/>
    <property type="molecule type" value="Genomic_DNA"/>
</dbReference>
<dbReference type="Gene3D" id="2.120.10.30">
    <property type="entry name" value="TolB, C-terminal domain"/>
    <property type="match status" value="4"/>
</dbReference>
<organism evidence="4 5">
    <name type="scientific">Mucilaginibacter ginsenosidivorans</name>
    <dbReference type="NCBI Taxonomy" id="398053"/>
    <lineage>
        <taxon>Bacteria</taxon>
        <taxon>Pseudomonadati</taxon>
        <taxon>Bacteroidota</taxon>
        <taxon>Sphingobacteriia</taxon>
        <taxon>Sphingobacteriales</taxon>
        <taxon>Sphingobacteriaceae</taxon>
        <taxon>Mucilaginibacter</taxon>
    </lineage>
</organism>
<feature type="chain" id="PRO_5022804611" evidence="1">
    <location>
        <begin position="19"/>
        <end position="1221"/>
    </location>
</feature>
<dbReference type="SUPFAM" id="SSF49313">
    <property type="entry name" value="Cadherin-like"/>
    <property type="match status" value="1"/>
</dbReference>
<keyword evidence="5" id="KW-1185">Reference proteome</keyword>
<evidence type="ECO:0000313" key="4">
    <source>
        <dbReference type="EMBL" id="QEC65477.1"/>
    </source>
</evidence>
<protein>
    <submittedName>
        <fullName evidence="4">T9SS type A sorting domain-containing protein</fullName>
    </submittedName>
</protein>
<evidence type="ECO:0000259" key="3">
    <source>
        <dbReference type="Pfam" id="PF25021"/>
    </source>
</evidence>
<feature type="domain" description="Teneurin NHL" evidence="3">
    <location>
        <begin position="134"/>
        <end position="299"/>
    </location>
</feature>
<dbReference type="NCBIfam" id="TIGR04183">
    <property type="entry name" value="Por_Secre_tail"/>
    <property type="match status" value="1"/>
</dbReference>
<keyword evidence="1" id="KW-0732">Signal</keyword>
<dbReference type="Proteomes" id="UP000321479">
    <property type="component" value="Chromosome"/>
</dbReference>
<gene>
    <name evidence="4" type="ORF">FRZ54_23865</name>
</gene>
<evidence type="ECO:0000313" key="5">
    <source>
        <dbReference type="Proteomes" id="UP000321479"/>
    </source>
</evidence>
<reference evidence="4 5" key="1">
    <citation type="journal article" date="2017" name="Curr. Microbiol.">
        <title>Mucilaginibacter ginsenosidivorans sp. nov., Isolated from Soil of Ginseng Field.</title>
        <authorList>
            <person name="Kim M.M."/>
            <person name="Siddiqi M.Z."/>
            <person name="Im W.T."/>
        </authorList>
    </citation>
    <scope>NUCLEOTIDE SEQUENCE [LARGE SCALE GENOMIC DNA]</scope>
    <source>
        <strain evidence="4 5">Gsoil 3017</strain>
    </source>
</reference>
<dbReference type="Pfam" id="PF25021">
    <property type="entry name" value="TEN_NHL"/>
    <property type="match status" value="1"/>
</dbReference>
<name>A0A5B8V1S2_9SPHI</name>
<dbReference type="KEGG" id="mgin:FRZ54_23865"/>
<dbReference type="GO" id="GO:0016020">
    <property type="term" value="C:membrane"/>
    <property type="evidence" value="ECO:0007669"/>
    <property type="project" value="InterPro"/>
</dbReference>
<dbReference type="RefSeq" id="WP_147034302.1">
    <property type="nucleotide sequence ID" value="NZ_CP042436.1"/>
</dbReference>
<dbReference type="PANTHER" id="PTHR13833:SF71">
    <property type="entry name" value="NHL DOMAIN-CONTAINING PROTEIN"/>
    <property type="match status" value="1"/>
</dbReference>
<dbReference type="InterPro" id="IPR026444">
    <property type="entry name" value="Secre_tail"/>
</dbReference>
<dbReference type="InterPro" id="IPR056822">
    <property type="entry name" value="TEN_NHL"/>
</dbReference>
<evidence type="ECO:0000259" key="2">
    <source>
        <dbReference type="Pfam" id="PF18962"/>
    </source>
</evidence>
<feature type="domain" description="Secretion system C-terminal sorting" evidence="2">
    <location>
        <begin position="1142"/>
        <end position="1210"/>
    </location>
</feature>
<dbReference type="OrthoDB" id="101122at2"/>
<evidence type="ECO:0000256" key="1">
    <source>
        <dbReference type="SAM" id="SignalP"/>
    </source>
</evidence>
<dbReference type="InterPro" id="IPR015919">
    <property type="entry name" value="Cadherin-like_sf"/>
</dbReference>
<dbReference type="CDD" id="cd14953">
    <property type="entry name" value="NHL_like_1"/>
    <property type="match status" value="1"/>
</dbReference>
<dbReference type="GO" id="GO:0005509">
    <property type="term" value="F:calcium ion binding"/>
    <property type="evidence" value="ECO:0007669"/>
    <property type="project" value="InterPro"/>
</dbReference>
<sequence>MRRIILYLGVLFIPFVFADCALAQAPNISYSSATNVFTVGSAISALTPTNTGGAVPANTYSTFSTWAGSTTGASGTTNGTGTAARFNTPRWMTLDGSGNMYIADAGNNEIRKAVTSTAAVALVAGSTTGASGTTNGSGSAARFNGPYAITYDGSANLYVADFTNNEIRKVVVSTMAVTLLAGSTTAASGLTNGTGTAALFNQPAGIVYDPVSSCLYVSDFANNQIRKVTTGGVVTLFAGSPTGASGSADGTGTAATFSGPNGIAVDPSGNLYIADQNNNEIRMITPAGVVTTLAGNTTAGSADGIGTAASFSTPSGLDLDISGNIYVTDRANYLIRMVTPAGVVTTIGGTGSSGLTNGVGTAAAISDARGITVDKSSGNVYIADYSNNVIRKMIATGYSISPALPSGLSFNNATGAISGTPTALSSTTTYTITGFNVSGCSSTTITIQCVQTNNWTANSNTTAWNTAGNWSAGTVPGANDNVQIGVVNYTRNRQPDIAANYTVNSITFGSAHSVTLTINSGKILTVKSGITVNTGAAPVIVGGSATSEVDLAPGSITNINGTGTLTLTSPLVFTLQSDATGDASIGQVASGAITGTAASSINVERFITGGSSAYRGYRLLSSPVYNGTDTHANKVYSINYVKNSIYITATTTTGGFDNTSAANPTLYLYRESLTTPTNTSFTGGNFRGINNINSSPSYTIDIDGSGYYIPQANGYLCFFRGDRASTTFANETVTTYVPQSATLSTSGTLNQGNIAVKNWFTPTNAYLSYTAASPVKGYSLVGNPYACAIDWDTFQTTSLASGGIYGQNISSTIYVLDPVSHNFGSYIANSGLPGTNNASNVISSGQGFFVVAGTATTSTLTFTESAKTTTAMNTGSNLLMGKALNTANVQYLRLRMAKDAVNADETIIQFNSNGSLNYNANLDATYRAGYGAVSLAGLSSDKVQLSVNVIPLPKQQPEVINLAVNANATGIYSITLRDLVAVPKLYEVWLMDKYRKDSLDMRQNKTYQFQIVKTDSASFGSNRFTLVIRQNPGFAYRLLDFAATKLPNVRQAQTTWITENEGNYTRFTVERSTDNGKTFDVLGGVVAADQGKYSLVDKNPANGLNMYRLKQEDINNTITYSKVVSIGFADGSNTIAANLLSIYPNPANDNLSLTMQAKTTGNTSSYNIKITNSSGVIVKQISSSQVTWQGSINDLKPGTYFVQVVDSKTSQLVGQNKFVKL</sequence>
<dbReference type="PANTHER" id="PTHR13833">
    <property type="match status" value="1"/>
</dbReference>
<dbReference type="Pfam" id="PF18962">
    <property type="entry name" value="Por_Secre_tail"/>
    <property type="match status" value="1"/>
</dbReference>
<accession>A0A5B8V1S2</accession>